<protein>
    <recommendedName>
        <fullName evidence="4">Secreted protein</fullName>
    </recommendedName>
</protein>
<organism evidence="2 3">
    <name type="scientific">Mycobacterium bouchedurhonense</name>
    <dbReference type="NCBI Taxonomy" id="701041"/>
    <lineage>
        <taxon>Bacteria</taxon>
        <taxon>Bacillati</taxon>
        <taxon>Actinomycetota</taxon>
        <taxon>Actinomycetes</taxon>
        <taxon>Mycobacteriales</taxon>
        <taxon>Mycobacteriaceae</taxon>
        <taxon>Mycobacterium</taxon>
        <taxon>Mycobacterium avium complex (MAC)</taxon>
    </lineage>
</organism>
<reference evidence="2" key="2">
    <citation type="journal article" date="2022" name="BMC Genomics">
        <title>Comparative genome analysis of mycobacteria focusing on tRNA and non-coding RNA.</title>
        <authorList>
            <person name="Behra P.R.K."/>
            <person name="Pettersson B.M.F."/>
            <person name="Ramesh M."/>
            <person name="Das S."/>
            <person name="Dasgupta S."/>
            <person name="Kirsebom L.A."/>
        </authorList>
    </citation>
    <scope>NUCLEOTIDE SEQUENCE</scope>
    <source>
        <strain evidence="2">DSM 45439</strain>
    </source>
</reference>
<reference evidence="2" key="1">
    <citation type="submission" date="2020-07" db="EMBL/GenBank/DDBJ databases">
        <authorList>
            <person name="Pettersson B.M.F."/>
            <person name="Behra P.R.K."/>
            <person name="Ramesh M."/>
            <person name="Das S."/>
            <person name="Dasgupta S."/>
            <person name="Kirsebom L.A."/>
        </authorList>
    </citation>
    <scope>NUCLEOTIDE SEQUENCE</scope>
    <source>
        <strain evidence="2">DSM 45439</strain>
    </source>
</reference>
<keyword evidence="1" id="KW-0732">Signal</keyword>
<gene>
    <name evidence="2" type="ORF">H7I91_00145</name>
</gene>
<evidence type="ECO:0000313" key="2">
    <source>
        <dbReference type="EMBL" id="MCV6987730.1"/>
    </source>
</evidence>
<feature type="signal peptide" evidence="1">
    <location>
        <begin position="1"/>
        <end position="30"/>
    </location>
</feature>
<proteinExistence type="predicted"/>
<evidence type="ECO:0000313" key="3">
    <source>
        <dbReference type="Proteomes" id="UP001207588"/>
    </source>
</evidence>
<dbReference type="EMBL" id="JACKTG010000002">
    <property type="protein sequence ID" value="MCV6987730.1"/>
    <property type="molecule type" value="Genomic_DNA"/>
</dbReference>
<sequence length="196" mass="20005">MTASNRAAAAMSVLAVLATAAALGIPTAFAQPPTFPDLSEFTEIAQDSPIFTTNRIGGYDAVFATPDGLHCAAAAADSQSCQTTKAGEMPGFPSNAPHQDLSPCGPVAESVNSSDSGSEFVYTRNCESTAASPVLQPGQKVTVVKTVSCTIGDYQIPNCTPGVHGKATCAVGANRLTACTNGKHGFVIQSSGSWTF</sequence>
<comment type="caution">
    <text evidence="2">The sequence shown here is derived from an EMBL/GenBank/DDBJ whole genome shotgun (WGS) entry which is preliminary data.</text>
</comment>
<name>A0AAW5RVG8_MYCBC</name>
<feature type="chain" id="PRO_5043330533" description="Secreted protein" evidence="1">
    <location>
        <begin position="31"/>
        <end position="196"/>
    </location>
</feature>
<dbReference type="RefSeq" id="WP_139800164.1">
    <property type="nucleotide sequence ID" value="NZ_JACKTG010000002.1"/>
</dbReference>
<accession>A0AAW5RVG8</accession>
<evidence type="ECO:0000256" key="1">
    <source>
        <dbReference type="SAM" id="SignalP"/>
    </source>
</evidence>
<dbReference type="AlphaFoldDB" id="A0AAW5RVG8"/>
<evidence type="ECO:0008006" key="4">
    <source>
        <dbReference type="Google" id="ProtNLM"/>
    </source>
</evidence>
<dbReference type="Proteomes" id="UP001207588">
    <property type="component" value="Unassembled WGS sequence"/>
</dbReference>